<dbReference type="CDD" id="cd04661">
    <property type="entry name" value="NUDIX_MRP_L46"/>
    <property type="match status" value="1"/>
</dbReference>
<feature type="domain" description="Large ribosomal subunit protein mL46 N-terminal" evidence="8">
    <location>
        <begin position="36"/>
        <end position="123"/>
    </location>
</feature>
<dbReference type="Gene3D" id="3.90.79.10">
    <property type="entry name" value="Nucleoside Triphosphate Pyrophosphohydrolase"/>
    <property type="match status" value="1"/>
</dbReference>
<proteinExistence type="inferred from homology"/>
<evidence type="ECO:0000256" key="4">
    <source>
        <dbReference type="ARBA" id="ARBA00022980"/>
    </source>
</evidence>
<comment type="caution">
    <text evidence="9">The sequence shown here is derived from an EMBL/GenBank/DDBJ whole genome shotgun (WGS) entry which is preliminary data.</text>
</comment>
<dbReference type="EMBL" id="JADGJQ010000018">
    <property type="protein sequence ID" value="KAJ3180079.1"/>
    <property type="molecule type" value="Genomic_DNA"/>
</dbReference>
<dbReference type="Proteomes" id="UP001212152">
    <property type="component" value="Unassembled WGS sequence"/>
</dbReference>
<dbReference type="InterPro" id="IPR021757">
    <property type="entry name" value="Ribosomal_mL46_N"/>
</dbReference>
<protein>
    <recommendedName>
        <fullName evidence="7">Large ribosomal subunit protein mL46</fullName>
    </recommendedName>
</protein>
<organism evidence="9 10">
    <name type="scientific">Geranomyces variabilis</name>
    <dbReference type="NCBI Taxonomy" id="109894"/>
    <lineage>
        <taxon>Eukaryota</taxon>
        <taxon>Fungi</taxon>
        <taxon>Fungi incertae sedis</taxon>
        <taxon>Chytridiomycota</taxon>
        <taxon>Chytridiomycota incertae sedis</taxon>
        <taxon>Chytridiomycetes</taxon>
        <taxon>Spizellomycetales</taxon>
        <taxon>Powellomycetaceae</taxon>
        <taxon>Geranomyces</taxon>
    </lineage>
</organism>
<evidence type="ECO:0000256" key="1">
    <source>
        <dbReference type="ARBA" id="ARBA00004173"/>
    </source>
</evidence>
<evidence type="ECO:0000256" key="3">
    <source>
        <dbReference type="ARBA" id="ARBA00022946"/>
    </source>
</evidence>
<dbReference type="AlphaFoldDB" id="A0AAD5TLC8"/>
<gene>
    <name evidence="9" type="primary">MRPL17</name>
    <name evidence="9" type="ORF">HDU87_002303</name>
</gene>
<dbReference type="GO" id="GO:0005762">
    <property type="term" value="C:mitochondrial large ribosomal subunit"/>
    <property type="evidence" value="ECO:0007669"/>
    <property type="project" value="TreeGrafter"/>
</dbReference>
<keyword evidence="3" id="KW-0809">Transit peptide</keyword>
<evidence type="ECO:0000256" key="6">
    <source>
        <dbReference type="ARBA" id="ARBA00023274"/>
    </source>
</evidence>
<keyword evidence="6" id="KW-0687">Ribonucleoprotein</keyword>
<evidence type="ECO:0000259" key="8">
    <source>
        <dbReference type="Pfam" id="PF11788"/>
    </source>
</evidence>
<keyword evidence="10" id="KW-1185">Reference proteome</keyword>
<dbReference type="SUPFAM" id="SSF55811">
    <property type="entry name" value="Nudix"/>
    <property type="match status" value="1"/>
</dbReference>
<dbReference type="GO" id="GO:0003735">
    <property type="term" value="F:structural constituent of ribosome"/>
    <property type="evidence" value="ECO:0007669"/>
    <property type="project" value="InterPro"/>
</dbReference>
<accession>A0AAD5TLC8</accession>
<evidence type="ECO:0000313" key="10">
    <source>
        <dbReference type="Proteomes" id="UP001212152"/>
    </source>
</evidence>
<dbReference type="Pfam" id="PF11788">
    <property type="entry name" value="MRP-L46"/>
    <property type="match status" value="1"/>
</dbReference>
<sequence length="256" mass="28189">MLPRALLAAPAKRSLYISRKCLATASAAAASSPPNVGILLKRNPVILRQLTEFEHAYYAYRDSIQQGEARPFNPEFYFKKGSTAEQRWSAAQETAVEKTPSGTVQLVQPREEELSALETASRTTAADAAGDMKSLDRALDRTLYLVVRRAAGARKGEWLLPSGQMKGDELLHEAATRHLHAEVGTGLETWVVGRTPVGHLVAGSEKIFYMKAHILSGKIQTDGKLADDYAWATKQELKEYLKPDVYASVSKMMAEL</sequence>
<dbReference type="InterPro" id="IPR033650">
    <property type="entry name" value="Ribosomal_mL46_NUDIX"/>
</dbReference>
<dbReference type="InterPro" id="IPR040008">
    <property type="entry name" value="Ribosomal_mL46"/>
</dbReference>
<dbReference type="PANTHER" id="PTHR13124">
    <property type="entry name" value="39S RIBOSOMAL PROTEIN L46, MITOCHONDRIAL PRECURSOR-RELATED"/>
    <property type="match status" value="1"/>
</dbReference>
<evidence type="ECO:0000256" key="2">
    <source>
        <dbReference type="ARBA" id="ARBA00009070"/>
    </source>
</evidence>
<evidence type="ECO:0000313" key="9">
    <source>
        <dbReference type="EMBL" id="KAJ3180079.1"/>
    </source>
</evidence>
<comment type="subcellular location">
    <subcellularLocation>
        <location evidence="1">Mitochondrion</location>
    </subcellularLocation>
</comment>
<keyword evidence="5" id="KW-0496">Mitochondrion</keyword>
<reference evidence="9" key="1">
    <citation type="submission" date="2020-05" db="EMBL/GenBank/DDBJ databases">
        <title>Phylogenomic resolution of chytrid fungi.</title>
        <authorList>
            <person name="Stajich J.E."/>
            <person name="Amses K."/>
            <person name="Simmons R."/>
            <person name="Seto K."/>
            <person name="Myers J."/>
            <person name="Bonds A."/>
            <person name="Quandt C.A."/>
            <person name="Barry K."/>
            <person name="Liu P."/>
            <person name="Grigoriev I."/>
            <person name="Longcore J.E."/>
            <person name="James T.Y."/>
        </authorList>
    </citation>
    <scope>NUCLEOTIDE SEQUENCE</scope>
    <source>
        <strain evidence="9">JEL0379</strain>
    </source>
</reference>
<dbReference type="InterPro" id="IPR015797">
    <property type="entry name" value="NUDIX_hydrolase-like_dom_sf"/>
</dbReference>
<evidence type="ECO:0000256" key="7">
    <source>
        <dbReference type="ARBA" id="ARBA00035190"/>
    </source>
</evidence>
<name>A0AAD5TLC8_9FUNG</name>
<keyword evidence="4 9" id="KW-0689">Ribosomal protein</keyword>
<comment type="similarity">
    <text evidence="2">Belongs to the mitochondrion-specific ribosomal protein mL46 family.</text>
</comment>
<dbReference type="PANTHER" id="PTHR13124:SF12">
    <property type="entry name" value="LARGE RIBOSOMAL SUBUNIT PROTEIN ML46"/>
    <property type="match status" value="1"/>
</dbReference>
<evidence type="ECO:0000256" key="5">
    <source>
        <dbReference type="ARBA" id="ARBA00023128"/>
    </source>
</evidence>